<evidence type="ECO:0000256" key="1">
    <source>
        <dbReference type="ARBA" id="ARBA00001917"/>
    </source>
</evidence>
<comment type="similarity">
    <text evidence="4">Belongs to the flavoredoxin family.</text>
</comment>
<name>A0A401U9I8_9BACT</name>
<dbReference type="PANTHER" id="PTHR33798:SF5">
    <property type="entry name" value="FLAVIN REDUCTASE LIKE DOMAIN-CONTAINING PROTEIN"/>
    <property type="match status" value="1"/>
</dbReference>
<dbReference type="GO" id="GO:0010181">
    <property type="term" value="F:FMN binding"/>
    <property type="evidence" value="ECO:0007669"/>
    <property type="project" value="InterPro"/>
</dbReference>
<dbReference type="Proteomes" id="UP000288227">
    <property type="component" value="Unassembled WGS sequence"/>
</dbReference>
<comment type="cofactor">
    <cofactor evidence="1">
        <name>FMN</name>
        <dbReference type="ChEBI" id="CHEBI:58210"/>
    </cofactor>
</comment>
<feature type="domain" description="Flavin reductase like" evidence="5">
    <location>
        <begin position="19"/>
        <end position="177"/>
    </location>
</feature>
<dbReference type="GO" id="GO:0016646">
    <property type="term" value="F:oxidoreductase activity, acting on the CH-NH group of donors, NAD or NADP as acceptor"/>
    <property type="evidence" value="ECO:0007669"/>
    <property type="project" value="UniProtKB-ARBA"/>
</dbReference>
<keyword evidence="2" id="KW-0285">Flavoprotein</keyword>
<evidence type="ECO:0000256" key="3">
    <source>
        <dbReference type="ARBA" id="ARBA00022643"/>
    </source>
</evidence>
<evidence type="ECO:0000256" key="4">
    <source>
        <dbReference type="ARBA" id="ARBA00038054"/>
    </source>
</evidence>
<dbReference type="PANTHER" id="PTHR33798">
    <property type="entry name" value="FLAVOPROTEIN OXYGENASE"/>
    <property type="match status" value="1"/>
</dbReference>
<sequence>MIIDPKEVTVGKMHSYLLGAIAPRPIAFASTIDKEGNVNLSPFSFFNCFGANPPIIIFSPARRGRDNTTKHTYENVLEVPEVVINIVNYDLVQQMSLASTEYKKGVNEFIKAGLTPVASSKVKPPRVGEAPVAFECKVLQVIPTGLDGGAGNLVICEVILAHIKDEILDTEGKIDPFKLDAVARMGGDWYCRANGEALFTVLKPLEKIGIGIDQIPEVIRKSTVLTGNDLGMLANVESCNNQAEYSNDLAKHRAAQLLLKDKKIGEAWEALKE</sequence>
<keyword evidence="7" id="KW-1185">Reference proteome</keyword>
<dbReference type="Gene3D" id="2.30.110.10">
    <property type="entry name" value="Electron Transport, Fmn-binding Protein, Chain A"/>
    <property type="match status" value="1"/>
</dbReference>
<dbReference type="InterPro" id="IPR002563">
    <property type="entry name" value="Flavin_Rdtase-like_dom"/>
</dbReference>
<evidence type="ECO:0000256" key="2">
    <source>
        <dbReference type="ARBA" id="ARBA00022630"/>
    </source>
</evidence>
<dbReference type="SMART" id="SM00903">
    <property type="entry name" value="Flavin_Reduct"/>
    <property type="match status" value="1"/>
</dbReference>
<dbReference type="Pfam" id="PF01613">
    <property type="entry name" value="Flavin_Reduct"/>
    <property type="match status" value="1"/>
</dbReference>
<proteinExistence type="inferred from homology"/>
<evidence type="ECO:0000313" key="7">
    <source>
        <dbReference type="Proteomes" id="UP000288227"/>
    </source>
</evidence>
<protein>
    <submittedName>
        <fullName evidence="6">Flavin reductase family protein</fullName>
    </submittedName>
</protein>
<dbReference type="RefSeq" id="WP_127122234.1">
    <property type="nucleotide sequence ID" value="NZ_BHXQ01000003.1"/>
</dbReference>
<gene>
    <name evidence="6" type="ORF">SanaruYs_18040</name>
</gene>
<organism evidence="6 7">
    <name type="scientific">Chryseotalea sanaruensis</name>
    <dbReference type="NCBI Taxonomy" id="2482724"/>
    <lineage>
        <taxon>Bacteria</taxon>
        <taxon>Pseudomonadati</taxon>
        <taxon>Bacteroidota</taxon>
        <taxon>Cytophagia</taxon>
        <taxon>Cytophagales</taxon>
        <taxon>Chryseotaleaceae</taxon>
        <taxon>Chryseotalea</taxon>
    </lineage>
</organism>
<dbReference type="EMBL" id="BHXQ01000003">
    <property type="protein sequence ID" value="GCC51578.1"/>
    <property type="molecule type" value="Genomic_DNA"/>
</dbReference>
<evidence type="ECO:0000313" key="6">
    <source>
        <dbReference type="EMBL" id="GCC51578.1"/>
    </source>
</evidence>
<dbReference type="OrthoDB" id="9794638at2"/>
<keyword evidence="3" id="KW-0288">FMN</keyword>
<accession>A0A401U9I8</accession>
<dbReference type="AlphaFoldDB" id="A0A401U9I8"/>
<dbReference type="SUPFAM" id="SSF50475">
    <property type="entry name" value="FMN-binding split barrel"/>
    <property type="match status" value="1"/>
</dbReference>
<dbReference type="InterPro" id="IPR012349">
    <property type="entry name" value="Split_barrel_FMN-bd"/>
</dbReference>
<evidence type="ECO:0000259" key="5">
    <source>
        <dbReference type="SMART" id="SM00903"/>
    </source>
</evidence>
<comment type="caution">
    <text evidence="6">The sequence shown here is derived from an EMBL/GenBank/DDBJ whole genome shotgun (WGS) entry which is preliminary data.</text>
</comment>
<reference evidence="6 7" key="1">
    <citation type="submission" date="2018-11" db="EMBL/GenBank/DDBJ databases">
        <title>Chryseotalea sanarue gen. nov., sp., nov., a member of the family Cytophagaceae, isolated from a brackish lake in Hamamatsu Japan.</title>
        <authorList>
            <person name="Maejima Y."/>
            <person name="Iino T."/>
            <person name="Muraguchi Y."/>
            <person name="Fukuda K."/>
            <person name="Ohkuma M."/>
            <person name="Moriuchi R."/>
            <person name="Dohra H."/>
            <person name="Kimbara K."/>
            <person name="Shintani M."/>
        </authorList>
    </citation>
    <scope>NUCLEOTIDE SEQUENCE [LARGE SCALE GENOMIC DNA]</scope>
    <source>
        <strain evidence="6 7">Ys</strain>
    </source>
</reference>